<keyword evidence="5" id="KW-0479">Metal-binding</keyword>
<comment type="caution">
    <text evidence="7">The sequence shown here is derived from an EMBL/GenBank/DDBJ whole genome shotgun (WGS) entry which is preliminary data.</text>
</comment>
<comment type="cofactor">
    <cofactor evidence="5">
        <name>[4Fe-4S] cluster</name>
        <dbReference type="ChEBI" id="CHEBI:49883"/>
    </cofactor>
    <text evidence="5">Binds 1 [4Fe-4S] cluster per subunit.</text>
</comment>
<feature type="binding site" evidence="5">
    <location>
        <position position="356"/>
    </location>
    <ligand>
        <name>[4Fe-4S] cluster</name>
        <dbReference type="ChEBI" id="CHEBI:49883"/>
    </ligand>
</feature>
<dbReference type="PANTHER" id="PTHR43822:SF9">
    <property type="entry name" value="3-ISOPROPYLMALATE DEHYDRATASE"/>
    <property type="match status" value="1"/>
</dbReference>
<evidence type="ECO:0000256" key="2">
    <source>
        <dbReference type="ARBA" id="ARBA00022430"/>
    </source>
</evidence>
<feature type="domain" description="Aconitase/3-isopropylmalate dehydratase large subunit alpha/beta/alpha" evidence="6">
    <location>
        <begin position="10"/>
        <end position="467"/>
    </location>
</feature>
<evidence type="ECO:0000313" key="8">
    <source>
        <dbReference type="Proteomes" id="UP000699975"/>
    </source>
</evidence>
<keyword evidence="3 5" id="KW-0004">4Fe-4S</keyword>
<keyword evidence="5 7" id="KW-0456">Lyase</keyword>
<gene>
    <name evidence="5 7" type="primary">leuC</name>
    <name evidence="7" type="ORF">KCG45_09720</name>
</gene>
<evidence type="ECO:0000256" key="4">
    <source>
        <dbReference type="ARBA" id="ARBA00023304"/>
    </source>
</evidence>
<comment type="function">
    <text evidence="5">Catalyzes the isomerization between 2-isopropylmalate and 3-isopropylmalate, via the formation of 2-isopropylmaleate.</text>
</comment>
<protein>
    <recommendedName>
        <fullName evidence="5">3-isopropylmalate dehydratase large subunit</fullName>
        <ecNumber evidence="5">4.2.1.33</ecNumber>
    </recommendedName>
    <alternativeName>
        <fullName evidence="5">Alpha-IPM isomerase</fullName>
        <shortName evidence="5">IPMI</shortName>
    </alternativeName>
    <alternativeName>
        <fullName evidence="5">Isopropylmalate isomerase</fullName>
    </alternativeName>
</protein>
<evidence type="ECO:0000256" key="1">
    <source>
        <dbReference type="ARBA" id="ARBA00011271"/>
    </source>
</evidence>
<feature type="binding site" evidence="5">
    <location>
        <position position="420"/>
    </location>
    <ligand>
        <name>[4Fe-4S] cluster</name>
        <dbReference type="ChEBI" id="CHEBI:49883"/>
    </ligand>
</feature>
<comment type="subunit">
    <text evidence="1 5">Heterodimer of LeuC and LeuD.</text>
</comment>
<dbReference type="InterPro" id="IPR004430">
    <property type="entry name" value="3-IsopropMal_deHydase_lsu"/>
</dbReference>
<keyword evidence="5" id="KW-0028">Amino-acid biosynthesis</keyword>
<dbReference type="PROSITE" id="PS01244">
    <property type="entry name" value="ACONITASE_2"/>
    <property type="match status" value="1"/>
</dbReference>
<dbReference type="RefSeq" id="WP_218317049.1">
    <property type="nucleotide sequence ID" value="NZ_JAGSPB010000002.1"/>
</dbReference>
<feature type="binding site" evidence="5">
    <location>
        <position position="417"/>
    </location>
    <ligand>
        <name>[4Fe-4S] cluster</name>
        <dbReference type="ChEBI" id="CHEBI:49883"/>
    </ligand>
</feature>
<comment type="pathway">
    <text evidence="5">Amino-acid biosynthesis; L-leucine biosynthesis; L-leucine from 3-methyl-2-oxobutanoate: step 2/4.</text>
</comment>
<keyword evidence="8" id="KW-1185">Reference proteome</keyword>
<sequence>MASKPRTLYEKIWDDHVVETRDDGTAIIYIDRHLVHEVTSPQAFEALRIAGRPVRRPELTLAVPDHNLPTTARRDASGGKVPIADPQSAAQLEALERNAPDFGIRYIGDADAQQGIVHVVGPEQGFSLPGTTIVCGDSHTASHGGLGALAFGIGTSEVEHVLATQTLLLQRSKSMEVRVEGELSYGVTAKDLIMNIIGVIGAAGGSGHVIEYRGSVFENMTVEQRLTVCNMSIEAGARAGLIAPDETVFEYLEGKPMAPKGAEWDQAVAYWRTLHSDQGAAFDKSVVIDAASVEPTVTWGTSPEDVVAIGGDVPSPDSFADESKRAAARKSLDYMGLNPGTKMTEIPVENIFIGSCTNSRIEDLRAAATVLKGRKKADNVRWAIVVPGSGLVKRQAEEEGLDRIFIDAGFEWREPGCSACLGMNPDKVPPGERCASTSNRNFVGRQGPGARTHLVSPAMAAAAAVMGRLTDVREMT</sequence>
<dbReference type="HAMAP" id="MF_01026">
    <property type="entry name" value="LeuC_type1"/>
    <property type="match status" value="1"/>
</dbReference>
<dbReference type="GO" id="GO:0003861">
    <property type="term" value="F:3-isopropylmalate dehydratase activity"/>
    <property type="evidence" value="ECO:0007669"/>
    <property type="project" value="UniProtKB-EC"/>
</dbReference>
<dbReference type="NCBIfam" id="NF004016">
    <property type="entry name" value="PRK05478.1"/>
    <property type="match status" value="1"/>
</dbReference>
<dbReference type="InterPro" id="IPR033941">
    <property type="entry name" value="IPMI_cat"/>
</dbReference>
<dbReference type="NCBIfam" id="NF009116">
    <property type="entry name" value="PRK12466.1"/>
    <property type="match status" value="1"/>
</dbReference>
<dbReference type="Proteomes" id="UP000699975">
    <property type="component" value="Unassembled WGS sequence"/>
</dbReference>
<dbReference type="Pfam" id="PF00330">
    <property type="entry name" value="Aconitase"/>
    <property type="match status" value="1"/>
</dbReference>
<comment type="catalytic activity">
    <reaction evidence="5">
        <text>(2R,3S)-3-isopropylmalate = (2S)-2-isopropylmalate</text>
        <dbReference type="Rhea" id="RHEA:32287"/>
        <dbReference type="ChEBI" id="CHEBI:1178"/>
        <dbReference type="ChEBI" id="CHEBI:35121"/>
        <dbReference type="EC" id="4.2.1.33"/>
    </reaction>
</comment>
<keyword evidence="4 5" id="KW-0100">Branched-chain amino acid biosynthesis</keyword>
<proteinExistence type="inferred from homology"/>
<keyword evidence="5" id="KW-0411">Iron-sulfur</keyword>
<accession>A0ABS6SN45</accession>
<dbReference type="InterPro" id="IPR001030">
    <property type="entry name" value="Acoase/IPM_deHydtase_lsu_aba"/>
</dbReference>
<keyword evidence="5" id="KW-0408">Iron</keyword>
<evidence type="ECO:0000256" key="3">
    <source>
        <dbReference type="ARBA" id="ARBA00022485"/>
    </source>
</evidence>
<dbReference type="InterPro" id="IPR050067">
    <property type="entry name" value="IPM_dehydratase_rel_enz"/>
</dbReference>
<dbReference type="EMBL" id="JAGSPB010000002">
    <property type="protein sequence ID" value="MBV7266455.1"/>
    <property type="molecule type" value="Genomic_DNA"/>
</dbReference>
<dbReference type="PANTHER" id="PTHR43822">
    <property type="entry name" value="HOMOACONITASE, MITOCHONDRIAL-RELATED"/>
    <property type="match status" value="1"/>
</dbReference>
<evidence type="ECO:0000313" key="7">
    <source>
        <dbReference type="EMBL" id="MBV7266455.1"/>
    </source>
</evidence>
<dbReference type="NCBIfam" id="TIGR00170">
    <property type="entry name" value="leuC"/>
    <property type="match status" value="1"/>
</dbReference>
<dbReference type="InterPro" id="IPR018136">
    <property type="entry name" value="Aconitase_4Fe-4S_BS"/>
</dbReference>
<comment type="similarity">
    <text evidence="5">Belongs to the aconitase/IPM isomerase family. LeuC type 1 subfamily.</text>
</comment>
<dbReference type="PROSITE" id="PS00450">
    <property type="entry name" value="ACONITASE_1"/>
    <property type="match status" value="1"/>
</dbReference>
<evidence type="ECO:0000259" key="6">
    <source>
        <dbReference type="Pfam" id="PF00330"/>
    </source>
</evidence>
<dbReference type="CDD" id="cd01583">
    <property type="entry name" value="IPMI"/>
    <property type="match status" value="1"/>
</dbReference>
<dbReference type="EC" id="4.2.1.33" evidence="5"/>
<evidence type="ECO:0000256" key="5">
    <source>
        <dbReference type="HAMAP-Rule" id="MF_01026"/>
    </source>
</evidence>
<name>A0ABS6SN45_9SPHN</name>
<organism evidence="7 8">
    <name type="scientific">Erythrobacter ani</name>
    <dbReference type="NCBI Taxonomy" id="2827235"/>
    <lineage>
        <taxon>Bacteria</taxon>
        <taxon>Pseudomonadati</taxon>
        <taxon>Pseudomonadota</taxon>
        <taxon>Alphaproteobacteria</taxon>
        <taxon>Sphingomonadales</taxon>
        <taxon>Erythrobacteraceae</taxon>
        <taxon>Erythrobacter/Porphyrobacter group</taxon>
        <taxon>Erythrobacter</taxon>
    </lineage>
</organism>
<reference evidence="7 8" key="1">
    <citation type="submission" date="2021-04" db="EMBL/GenBank/DDBJ databases">
        <authorList>
            <person name="Pira H."/>
            <person name="Risdian C."/>
            <person name="Wink J."/>
        </authorList>
    </citation>
    <scope>NUCLEOTIDE SEQUENCE [LARGE SCALE GENOMIC DNA]</scope>
    <source>
        <strain evidence="7 8">WH131</strain>
    </source>
</reference>
<keyword evidence="2 5" id="KW-0432">Leucine biosynthesis</keyword>